<comment type="caution">
    <text evidence="1">The sequence shown here is derived from an EMBL/GenBank/DDBJ whole genome shotgun (WGS) entry which is preliminary data.</text>
</comment>
<protein>
    <submittedName>
        <fullName evidence="1">Uncharacterized protein</fullName>
    </submittedName>
</protein>
<organism evidence="1 2">
    <name type="scientific">Datura stramonium</name>
    <name type="common">Jimsonweed</name>
    <name type="synonym">Common thornapple</name>
    <dbReference type="NCBI Taxonomy" id="4076"/>
    <lineage>
        <taxon>Eukaryota</taxon>
        <taxon>Viridiplantae</taxon>
        <taxon>Streptophyta</taxon>
        <taxon>Embryophyta</taxon>
        <taxon>Tracheophyta</taxon>
        <taxon>Spermatophyta</taxon>
        <taxon>Magnoliopsida</taxon>
        <taxon>eudicotyledons</taxon>
        <taxon>Gunneridae</taxon>
        <taxon>Pentapetalae</taxon>
        <taxon>asterids</taxon>
        <taxon>lamiids</taxon>
        <taxon>Solanales</taxon>
        <taxon>Solanaceae</taxon>
        <taxon>Solanoideae</taxon>
        <taxon>Datureae</taxon>
        <taxon>Datura</taxon>
    </lineage>
</organism>
<gene>
    <name evidence="1" type="ORF">HAX54_050640</name>
</gene>
<sequence>PVYHRARCYLSSFRPRVIDVFSLIRLTPSPSLLSVVGSSHQLSRLNTLSNFSLLKHVYNREFLVHGRELGGLVLSNTSTLAIIALNISSMPGDGGGGGGIVVSV</sequence>
<feature type="non-terminal residue" evidence="1">
    <location>
        <position position="1"/>
    </location>
</feature>
<feature type="non-terminal residue" evidence="1">
    <location>
        <position position="104"/>
    </location>
</feature>
<dbReference type="EMBL" id="JACEIK010008897">
    <property type="protein sequence ID" value="MCE3051742.1"/>
    <property type="molecule type" value="Genomic_DNA"/>
</dbReference>
<evidence type="ECO:0000313" key="1">
    <source>
        <dbReference type="EMBL" id="MCE3051742.1"/>
    </source>
</evidence>
<dbReference type="Proteomes" id="UP000823775">
    <property type="component" value="Unassembled WGS sequence"/>
</dbReference>
<proteinExistence type="predicted"/>
<name>A0ABS8WPG5_DATST</name>
<keyword evidence="2" id="KW-1185">Reference proteome</keyword>
<reference evidence="1 2" key="1">
    <citation type="journal article" date="2021" name="BMC Genomics">
        <title>Datura genome reveals duplications of psychoactive alkaloid biosynthetic genes and high mutation rate following tissue culture.</title>
        <authorList>
            <person name="Rajewski A."/>
            <person name="Carter-House D."/>
            <person name="Stajich J."/>
            <person name="Litt A."/>
        </authorList>
    </citation>
    <scope>NUCLEOTIDE SEQUENCE [LARGE SCALE GENOMIC DNA]</scope>
    <source>
        <strain evidence="1">AR-01</strain>
    </source>
</reference>
<evidence type="ECO:0000313" key="2">
    <source>
        <dbReference type="Proteomes" id="UP000823775"/>
    </source>
</evidence>
<accession>A0ABS8WPG5</accession>